<evidence type="ECO:0000313" key="6">
    <source>
        <dbReference type="EMBL" id="KAI7747519.1"/>
    </source>
</evidence>
<dbReference type="Gene3D" id="3.30.70.330">
    <property type="match status" value="1"/>
</dbReference>
<dbReference type="GO" id="GO:0008270">
    <property type="term" value="F:zinc ion binding"/>
    <property type="evidence" value="ECO:0007669"/>
    <property type="project" value="UniProtKB-KW"/>
</dbReference>
<dbReference type="GO" id="GO:0003723">
    <property type="term" value="F:RNA binding"/>
    <property type="evidence" value="ECO:0007669"/>
    <property type="project" value="UniProtKB-UniRule"/>
</dbReference>
<evidence type="ECO:0000256" key="2">
    <source>
        <dbReference type="PROSITE-ProRule" id="PRU00176"/>
    </source>
</evidence>
<dbReference type="EMBL" id="JAMZMK010006739">
    <property type="protein sequence ID" value="KAI7747519.1"/>
    <property type="molecule type" value="Genomic_DNA"/>
</dbReference>
<dbReference type="GO" id="GO:0016567">
    <property type="term" value="P:protein ubiquitination"/>
    <property type="evidence" value="ECO:0007669"/>
    <property type="project" value="TreeGrafter"/>
</dbReference>
<feature type="domain" description="RING-type" evidence="4">
    <location>
        <begin position="9"/>
        <end position="57"/>
    </location>
</feature>
<keyword evidence="1" id="KW-0479">Metal-binding</keyword>
<dbReference type="InterPro" id="IPR013083">
    <property type="entry name" value="Znf_RING/FYVE/PHD"/>
</dbReference>
<accession>A0AAD5GNJ2</accession>
<dbReference type="InterPro" id="IPR039780">
    <property type="entry name" value="Mot2"/>
</dbReference>
<dbReference type="InterPro" id="IPR034261">
    <property type="entry name" value="CNOT4_RRM"/>
</dbReference>
<dbReference type="Gene3D" id="3.30.40.10">
    <property type="entry name" value="Zinc/RING finger domain, C3HC4 (zinc finger)"/>
    <property type="match status" value="1"/>
</dbReference>
<dbReference type="Pfam" id="PF14570">
    <property type="entry name" value="zf-RING_4"/>
    <property type="match status" value="1"/>
</dbReference>
<evidence type="ECO:0000313" key="7">
    <source>
        <dbReference type="Proteomes" id="UP001206925"/>
    </source>
</evidence>
<dbReference type="InterPro" id="IPR035979">
    <property type="entry name" value="RBD_domain_sf"/>
</dbReference>
<dbReference type="GO" id="GO:0004842">
    <property type="term" value="F:ubiquitin-protein transferase activity"/>
    <property type="evidence" value="ECO:0007669"/>
    <property type="project" value="InterPro"/>
</dbReference>
<comment type="caution">
    <text evidence="6">The sequence shown here is derived from an EMBL/GenBank/DDBJ whole genome shotgun (WGS) entry which is preliminary data.</text>
</comment>
<gene>
    <name evidence="6" type="ORF">M8C21_016721</name>
</gene>
<feature type="region of interest" description="Disordered" evidence="3">
    <location>
        <begin position="364"/>
        <end position="384"/>
    </location>
</feature>
<dbReference type="InterPro" id="IPR003954">
    <property type="entry name" value="RRM_euk-type"/>
</dbReference>
<dbReference type="SMART" id="SM00361">
    <property type="entry name" value="RRM_1"/>
    <property type="match status" value="1"/>
</dbReference>
<keyword evidence="1" id="KW-0862">Zinc</keyword>
<dbReference type="InterPro" id="IPR039515">
    <property type="entry name" value="NOT4_mRING-HC-C4C4"/>
</dbReference>
<dbReference type="InterPro" id="IPR001841">
    <property type="entry name" value="Znf_RING"/>
</dbReference>
<dbReference type="InterPro" id="IPR012677">
    <property type="entry name" value="Nucleotide-bd_a/b_plait_sf"/>
</dbReference>
<keyword evidence="2" id="KW-0694">RNA-binding</keyword>
<keyword evidence="1" id="KW-0863">Zinc-finger</keyword>
<dbReference type="SUPFAM" id="SSF54928">
    <property type="entry name" value="RNA-binding domain, RBD"/>
    <property type="match status" value="1"/>
</dbReference>
<feature type="region of interest" description="Disordered" evidence="3">
    <location>
        <begin position="433"/>
        <end position="455"/>
    </location>
</feature>
<dbReference type="FunFam" id="3.30.70.330:FF:000161">
    <property type="entry name" value="RNA binding (RRM/RBD/RNP motifs) family protein"/>
    <property type="match status" value="1"/>
</dbReference>
<proteinExistence type="predicted"/>
<dbReference type="GO" id="GO:0030014">
    <property type="term" value="C:CCR4-NOT complex"/>
    <property type="evidence" value="ECO:0007669"/>
    <property type="project" value="InterPro"/>
</dbReference>
<evidence type="ECO:0000256" key="1">
    <source>
        <dbReference type="PROSITE-ProRule" id="PRU00175"/>
    </source>
</evidence>
<dbReference type="PANTHER" id="PTHR12603:SF40">
    <property type="entry name" value="RNA RECOGNITION MOTIF DOMAIN, EUKARYOTE-RELATED"/>
    <property type="match status" value="1"/>
</dbReference>
<dbReference type="PANTHER" id="PTHR12603">
    <property type="entry name" value="CCR4-NOT TRANSCRIPTION COMPLEX RELATED"/>
    <property type="match status" value="1"/>
</dbReference>
<dbReference type="PROSITE" id="PS50102">
    <property type="entry name" value="RRM"/>
    <property type="match status" value="1"/>
</dbReference>
<dbReference type="CDD" id="cd16618">
    <property type="entry name" value="mRING-HC-C4C4_CNOT4"/>
    <property type="match status" value="1"/>
</dbReference>
<name>A0AAD5GNJ2_AMBAR</name>
<keyword evidence="7" id="KW-1185">Reference proteome</keyword>
<reference evidence="6" key="1">
    <citation type="submission" date="2022-06" db="EMBL/GenBank/DDBJ databases">
        <title>Uncovering the hologenomic basis of an extraordinary plant invasion.</title>
        <authorList>
            <person name="Bieker V.C."/>
            <person name="Martin M.D."/>
            <person name="Gilbert T."/>
            <person name="Hodgins K."/>
            <person name="Battlay P."/>
            <person name="Petersen B."/>
            <person name="Wilson J."/>
        </authorList>
    </citation>
    <scope>NUCLEOTIDE SEQUENCE</scope>
    <source>
        <strain evidence="6">AA19_3_7</strain>
        <tissue evidence="6">Leaf</tissue>
    </source>
</reference>
<dbReference type="InterPro" id="IPR000504">
    <property type="entry name" value="RRM_dom"/>
</dbReference>
<evidence type="ECO:0000256" key="3">
    <source>
        <dbReference type="SAM" id="MobiDB-lite"/>
    </source>
</evidence>
<sequence length="769" mass="85322">MSDAGERTCPICAEEMDLTDQQLKPCKCGYDICVWCWHHIMDMSEKDNTEGRCPACRTPYNKEKIVGTASKCERLVTGMNMEKKQKSQKGKTKTAEARKELGNVRVIQRNLVYIVGLPINLADEDLLQQKEYFGQYGKVLKVSISRTAAGDIQQFPNDTCSVYITYSKEEEAIRSIQSAHGFILEGRTLRACFGTTKYCHAWLRNTLCTNADCLYLHEYGPQEDSFTKDEIVSAFTRNKVQQITGATNDMQRRSGNLLPPPADDYSKPISKNTTNNPANTLKVSPPNSSCGRSVALPAAASWGTRASISQPIVANGASTTLPKKHCEEKHNLQENGNLGNPASTKKTVRLDDRTALCKTLVTTGLSSSSTPSIHLSTSPDRKNISLDTSLETTNKNQTLQPHEDSHTVTSLTRKVPDIVSDLQKKVSQVAINEPEEQNLPHIMDPASLDQNPEKPPQDPFNISNGVFEDHSTTDIDLREDTIISNILSMDFDPWDEQLTSPQNLANFLGENNRQVLSSRKPNNSNQSRFSFARQDDCTDQGLNYAPSLSDFGSDQGLNYAPSLSDFGRGAEYSNNSVYYDNKLSNSNGFSSFSFEKSNHFAAGFPETKISVSRTQVSAPPGFSGPSRAPPPGFTINNTSGNHNFDTLRKSHEAAAATVNISDLEFMDPAILAVGGRVPTRSNIPAHINSFENDTRLQFLMQSSFSHQTPRYTDNYQQTSLQQQMSSLNVDGHWNNGNDRMGFNRYYSGHEDTKFHLPTSANLYNRTFGI</sequence>
<protein>
    <submittedName>
        <fullName evidence="6">Uncharacterized protein</fullName>
    </submittedName>
</protein>
<feature type="compositionally biased region" description="Polar residues" evidence="3">
    <location>
        <begin position="269"/>
        <end position="290"/>
    </location>
</feature>
<dbReference type="AlphaFoldDB" id="A0AAD5GNJ2"/>
<feature type="compositionally biased region" description="Low complexity" evidence="3">
    <location>
        <begin position="364"/>
        <end position="378"/>
    </location>
</feature>
<organism evidence="6 7">
    <name type="scientific">Ambrosia artemisiifolia</name>
    <name type="common">Common ragweed</name>
    <dbReference type="NCBI Taxonomy" id="4212"/>
    <lineage>
        <taxon>Eukaryota</taxon>
        <taxon>Viridiplantae</taxon>
        <taxon>Streptophyta</taxon>
        <taxon>Embryophyta</taxon>
        <taxon>Tracheophyta</taxon>
        <taxon>Spermatophyta</taxon>
        <taxon>Magnoliopsida</taxon>
        <taxon>eudicotyledons</taxon>
        <taxon>Gunneridae</taxon>
        <taxon>Pentapetalae</taxon>
        <taxon>asterids</taxon>
        <taxon>campanulids</taxon>
        <taxon>Asterales</taxon>
        <taxon>Asteraceae</taxon>
        <taxon>Asteroideae</taxon>
        <taxon>Heliantheae alliance</taxon>
        <taxon>Heliantheae</taxon>
        <taxon>Ambrosia</taxon>
    </lineage>
</organism>
<dbReference type="Pfam" id="PF00076">
    <property type="entry name" value="RRM_1"/>
    <property type="match status" value="1"/>
</dbReference>
<dbReference type="CDD" id="cd12438">
    <property type="entry name" value="RRM_CNOT4"/>
    <property type="match status" value="1"/>
</dbReference>
<evidence type="ECO:0000259" key="5">
    <source>
        <dbReference type="PROSITE" id="PS50102"/>
    </source>
</evidence>
<feature type="domain" description="RRM" evidence="5">
    <location>
        <begin position="110"/>
        <end position="196"/>
    </location>
</feature>
<feature type="region of interest" description="Disordered" evidence="3">
    <location>
        <begin position="244"/>
        <end position="290"/>
    </location>
</feature>
<evidence type="ECO:0000259" key="4">
    <source>
        <dbReference type="PROSITE" id="PS50089"/>
    </source>
</evidence>
<dbReference type="Proteomes" id="UP001206925">
    <property type="component" value="Unassembled WGS sequence"/>
</dbReference>
<dbReference type="PROSITE" id="PS50089">
    <property type="entry name" value="ZF_RING_2"/>
    <property type="match status" value="1"/>
</dbReference>
<dbReference type="SUPFAM" id="SSF57850">
    <property type="entry name" value="RING/U-box"/>
    <property type="match status" value="1"/>
</dbReference>